<evidence type="ECO:0000259" key="1">
    <source>
        <dbReference type="Pfam" id="PF22599"/>
    </source>
</evidence>
<dbReference type="OrthoDB" id="4732203at2"/>
<reference evidence="2 3" key="1">
    <citation type="submission" date="2019-08" db="EMBL/GenBank/DDBJ databases">
        <title>Tsukamurella conjunctivitidis sp. nov., Tsukamurella assacharolytica sp. nov. and Tsukamurella sputae sp. nov. isolated from patients with conjunctivitis, bacteraemia (lymphoma) and respiratory infection (sputum) in Hong Kong.</title>
        <authorList>
            <person name="Fok K.M.N."/>
            <person name="Fong J.Y.H."/>
        </authorList>
    </citation>
    <scope>NUCLEOTIDE SEQUENCE [LARGE SCALE GENOMIC DNA]</scope>
    <source>
        <strain evidence="2 3">HKU70</strain>
    </source>
</reference>
<gene>
    <name evidence="2" type="ORF">FK268_16925</name>
</gene>
<name>A0A5C5RJ96_9ACTN</name>
<accession>A0A5C5RJ96</accession>
<dbReference type="Gene3D" id="3.30.1360.200">
    <property type="match status" value="1"/>
</dbReference>
<protein>
    <recommendedName>
        <fullName evidence="1">SecDF P1 head subdomain domain-containing protein</fullName>
    </recommendedName>
</protein>
<dbReference type="AlphaFoldDB" id="A0A5C5RJ96"/>
<dbReference type="RefSeq" id="WP_146436182.1">
    <property type="nucleotide sequence ID" value="NZ_VIGV01000005.1"/>
</dbReference>
<dbReference type="Proteomes" id="UP000319792">
    <property type="component" value="Unassembled WGS sequence"/>
</dbReference>
<evidence type="ECO:0000313" key="3">
    <source>
        <dbReference type="Proteomes" id="UP000319792"/>
    </source>
</evidence>
<dbReference type="Pfam" id="PF22599">
    <property type="entry name" value="SecDF_P1_head"/>
    <property type="match status" value="1"/>
</dbReference>
<keyword evidence="3" id="KW-1185">Reference proteome</keyword>
<evidence type="ECO:0000313" key="2">
    <source>
        <dbReference type="EMBL" id="TWS23069.1"/>
    </source>
</evidence>
<comment type="caution">
    <text evidence="2">The sequence shown here is derived from an EMBL/GenBank/DDBJ whole genome shotgun (WGS) entry which is preliminary data.</text>
</comment>
<organism evidence="2 3">
    <name type="scientific">Tsukamurella sputi</name>
    <dbReference type="NCBI Taxonomy" id="2591848"/>
    <lineage>
        <taxon>Bacteria</taxon>
        <taxon>Bacillati</taxon>
        <taxon>Actinomycetota</taxon>
        <taxon>Actinomycetes</taxon>
        <taxon>Mycobacteriales</taxon>
        <taxon>Tsukamurellaceae</taxon>
        <taxon>Tsukamurella</taxon>
    </lineage>
</organism>
<dbReference type="EMBL" id="VIGV01000005">
    <property type="protein sequence ID" value="TWS23069.1"/>
    <property type="molecule type" value="Genomic_DNA"/>
</dbReference>
<dbReference type="InterPro" id="IPR054384">
    <property type="entry name" value="SecDF_P1_head"/>
</dbReference>
<proteinExistence type="predicted"/>
<feature type="domain" description="SecDF P1 head subdomain" evidence="1">
    <location>
        <begin position="92"/>
        <end position="168"/>
    </location>
</feature>
<sequence>MRRGLSFTAATCVALGTITSGIVGPGAMANATPKATLEFRHATVAEPPSDLPCRLVPQNPRPDQAFRACGPDHRTVYALSAAALTTTPRAATADRPQGGQWVVTVTLNPGAAEMLRRYTATHVGSQLAFVHAGRVLTAPVIRDGFGSPVQITGLADQQSAVQLATELKG</sequence>